<dbReference type="SUPFAM" id="SSF48613">
    <property type="entry name" value="Heme oxygenase-like"/>
    <property type="match status" value="1"/>
</dbReference>
<dbReference type="PANTHER" id="PTHR40279">
    <property type="entry name" value="PQQC-LIKE PROTEIN"/>
    <property type="match status" value="1"/>
</dbReference>
<evidence type="ECO:0000313" key="3">
    <source>
        <dbReference type="Proteomes" id="UP000226429"/>
    </source>
</evidence>
<dbReference type="AlphaFoldDB" id="A0A370CHK8"/>
<dbReference type="SMART" id="SM01236">
    <property type="entry name" value="Haem_oxygenase_2"/>
    <property type="match status" value="1"/>
</dbReference>
<dbReference type="Proteomes" id="UP000226429">
    <property type="component" value="Unassembled WGS sequence"/>
</dbReference>
<gene>
    <name evidence="2" type="ORF">CFE62_003895</name>
</gene>
<keyword evidence="3" id="KW-1185">Reference proteome</keyword>
<dbReference type="Gene3D" id="1.20.910.10">
    <property type="entry name" value="Heme oxygenase-like"/>
    <property type="match status" value="1"/>
</dbReference>
<protein>
    <submittedName>
        <fullName evidence="2">CADD family putative folate metabolism protein</fullName>
    </submittedName>
</protein>
<dbReference type="GO" id="GO:0016491">
    <property type="term" value="F:oxidoreductase activity"/>
    <property type="evidence" value="ECO:0007669"/>
    <property type="project" value="UniProtKB-KW"/>
</dbReference>
<evidence type="ECO:0000256" key="1">
    <source>
        <dbReference type="ARBA" id="ARBA00023002"/>
    </source>
</evidence>
<keyword evidence="1" id="KW-0560">Oxidoreductase</keyword>
<name>A0A370CHK8_9COXI</name>
<dbReference type="Pfam" id="PF14518">
    <property type="entry name" value="Haem_oxygenas_2"/>
    <property type="match status" value="1"/>
</dbReference>
<dbReference type="NCBIfam" id="TIGR04305">
    <property type="entry name" value="fol_rel_CADD"/>
    <property type="match status" value="1"/>
</dbReference>
<reference evidence="2 3" key="1">
    <citation type="journal article" date="2017" name="Int. J. Syst. Evol. Microbiol.">
        <title>Aquarickettsiella crustaci n. gen. n. sp. (Gammaproteobacteria: Legionellales: Coxiellaceae); a bacterial pathogen of the freshwater crustacean: Gammarus fossarum (Malacostraca: Amphipoda).</title>
        <authorList>
            <person name="Bojko J."/>
            <person name="Dunn A.M."/>
            <person name="Stebbing P.D."/>
            <person name="Van Aerle R."/>
            <person name="Bacela-Spychalska K."/>
            <person name="Bean T.P."/>
            <person name="Stentiford G.D."/>
        </authorList>
    </citation>
    <scope>NUCLEOTIDE SEQUENCE [LARGE SCALE GENOMIC DNA]</scope>
    <source>
        <strain evidence="2">RA15029</strain>
    </source>
</reference>
<dbReference type="InterPro" id="IPR027572">
    <property type="entry name" value="Fol-rel_CADD"/>
</dbReference>
<accession>A0A370CHK8</accession>
<dbReference type="PANTHER" id="PTHR40279:SF3">
    <property type="entry name" value="4-AMINOBENZOATE SYNTHASE"/>
    <property type="match status" value="1"/>
</dbReference>
<comment type="caution">
    <text evidence="2">The sequence shown here is derived from an EMBL/GenBank/DDBJ whole genome shotgun (WGS) entry which is preliminary data.</text>
</comment>
<proteinExistence type="predicted"/>
<organism evidence="2 3">
    <name type="scientific">Candidatus Aquirickettsiella gammari</name>
    <dbReference type="NCBI Taxonomy" id="2016198"/>
    <lineage>
        <taxon>Bacteria</taxon>
        <taxon>Pseudomonadati</taxon>
        <taxon>Pseudomonadota</taxon>
        <taxon>Gammaproteobacteria</taxon>
        <taxon>Legionellales</taxon>
        <taxon>Coxiellaceae</taxon>
        <taxon>Candidatus Aquirickettsiella</taxon>
    </lineage>
</organism>
<dbReference type="InterPro" id="IPR016084">
    <property type="entry name" value="Haem_Oase-like_multi-hlx"/>
</dbReference>
<evidence type="ECO:0000313" key="2">
    <source>
        <dbReference type="EMBL" id="RDH40379.1"/>
    </source>
</evidence>
<dbReference type="EMBL" id="NMOS02000009">
    <property type="protein sequence ID" value="RDH40379.1"/>
    <property type="molecule type" value="Genomic_DNA"/>
</dbReference>
<reference evidence="2 3" key="2">
    <citation type="journal article" date="2018" name="J. Invertebr. Pathol.">
        <title>'Candidatus Aquirickettsiella gammari' (Gammaproteobacteria: Legionellales: Coxiellaceae): A bacterial pathogen of the freshwater crustacean Gammarus fossarum (Malacostraca: Amphipoda).</title>
        <authorList>
            <person name="Bojko J."/>
            <person name="Dunn A.M."/>
            <person name="Stebbing P.D."/>
            <person name="van Aerle R."/>
            <person name="Bacela-Spychalska K."/>
            <person name="Bean T.P."/>
            <person name="Urrutia A."/>
            <person name="Stentiford G.D."/>
        </authorList>
    </citation>
    <scope>NUCLEOTIDE SEQUENCE [LARGE SCALE GENOMIC DNA]</scope>
    <source>
        <strain evidence="2">RA15029</strain>
    </source>
</reference>
<sequence>MCNSKPNKEKSYMTMQTIDNTLNGILQSNYMQQFDRQLNENHLLKHPFYQAWSTGKLSVDSLRTYACQYYHHVEAFPRYISATHSNCQLSQARKVLLENLNDEEGMNGLDSHPALWLQFTKGLGLSEATVTSSAIFPETKQFINEFLSLSRTSYAEGLGALYAYERQIPQTAASKIMGLKQFYDIEDEATLKFFLVHLEADVEHAEATKTLIKDLPMEDKIKAEKAAKNIAKSIWNMLSGIQTRTMDNVCEASFV</sequence>
<dbReference type="InterPro" id="IPR039068">
    <property type="entry name" value="PqqC-like"/>
</dbReference>